<name>A0A161J2N1_9MICO</name>
<dbReference type="PATRIC" id="fig|33888.3.peg.469"/>
<evidence type="ECO:0000313" key="1">
    <source>
        <dbReference type="EMBL" id="AND15575.1"/>
    </source>
</evidence>
<dbReference type="OrthoDB" id="3296441at2"/>
<dbReference type="KEGG" id="rtn:A6122_0415"/>
<protein>
    <submittedName>
        <fullName evidence="1">Uncharacterized protein</fullName>
    </submittedName>
</protein>
<evidence type="ECO:0000313" key="2">
    <source>
        <dbReference type="Proteomes" id="UP000077071"/>
    </source>
</evidence>
<gene>
    <name evidence="1" type="ORF">A6122_0415</name>
</gene>
<sequence length="75" mass="7682">MSDASATVPHSRLEDVFGLVAGAFLVSLGLYLLRASQAVTGGTAGLALLLGYPLTIPFGVILVAFNHRPGRSLGS</sequence>
<dbReference type="Proteomes" id="UP000077071">
    <property type="component" value="Chromosome"/>
</dbReference>
<accession>A0A161J2N1</accession>
<keyword evidence="2" id="KW-1185">Reference proteome</keyword>
<organism evidence="1 2">
    <name type="scientific">Rathayibacter tritici</name>
    <dbReference type="NCBI Taxonomy" id="33888"/>
    <lineage>
        <taxon>Bacteria</taxon>
        <taxon>Bacillati</taxon>
        <taxon>Actinomycetota</taxon>
        <taxon>Actinomycetes</taxon>
        <taxon>Micrococcales</taxon>
        <taxon>Microbacteriaceae</taxon>
        <taxon>Rathayibacter</taxon>
    </lineage>
</organism>
<dbReference type="RefSeq" id="WP_068251036.1">
    <property type="nucleotide sequence ID" value="NZ_CP015515.1"/>
</dbReference>
<dbReference type="EMBL" id="CP015515">
    <property type="protein sequence ID" value="AND15575.1"/>
    <property type="molecule type" value="Genomic_DNA"/>
</dbReference>
<proteinExistence type="predicted"/>
<dbReference type="STRING" id="33888.A6122_0415"/>
<dbReference type="AlphaFoldDB" id="A0A161J2N1"/>
<reference evidence="1 2" key="1">
    <citation type="submission" date="2016-05" db="EMBL/GenBank/DDBJ databases">
        <title>Complete genome sequence of Rathayibacter tritici NCPPB 1953.</title>
        <authorList>
            <person name="Park J."/>
            <person name="Lee H.-H."/>
            <person name="Lee S.-W."/>
            <person name="Seo Y.-S."/>
        </authorList>
    </citation>
    <scope>NUCLEOTIDE SEQUENCE [LARGE SCALE GENOMIC DNA]</scope>
    <source>
        <strain evidence="1 2">NCPPB 1953</strain>
    </source>
</reference>